<feature type="region of interest" description="Disordered" evidence="1">
    <location>
        <begin position="147"/>
        <end position="172"/>
    </location>
</feature>
<feature type="compositionally biased region" description="Pro residues" evidence="1">
    <location>
        <begin position="25"/>
        <end position="37"/>
    </location>
</feature>
<name>D5GH31_TUBMM</name>
<gene>
    <name evidence="3" type="ORF">GSTUM_00007681001</name>
</gene>
<feature type="compositionally biased region" description="Polar residues" evidence="1">
    <location>
        <begin position="204"/>
        <end position="214"/>
    </location>
</feature>
<dbReference type="KEGG" id="tml:GSTUM_00007681001"/>
<accession>D5GH31</accession>
<evidence type="ECO:0000259" key="2">
    <source>
        <dbReference type="Pfam" id="PF05205"/>
    </source>
</evidence>
<feature type="region of interest" description="Disordered" evidence="1">
    <location>
        <begin position="204"/>
        <end position="235"/>
    </location>
</feature>
<sequence length="235" mass="26561">MSDSYRPSNSPLTNGHHHRHRPTSTLPPPHPSLPPAPILSEEAKSTIDLLKTTYKKRGHFDSLRKDIYQSFTDSDTKLHFLTALEKIASAEIERDPSLLARDKKKAAELIEATVLRGDTYSNVEKAVEELLAARRAEIEGMLRGIMEEQGLLPRDEEEERSEKEGKDRDGDADMALYEYGIIPALEESERECWIFPKPNLQAQLQQHPHSNLNDANLPYEDDDSSQSEGTSCEIN</sequence>
<feature type="compositionally biased region" description="Polar residues" evidence="1">
    <location>
        <begin position="1"/>
        <end position="13"/>
    </location>
</feature>
<dbReference type="HOGENOM" id="CLU_1180945_0_0_1"/>
<proteinExistence type="predicted"/>
<dbReference type="GeneID" id="9185078"/>
<feature type="domain" description="BOD1/SHG1" evidence="2">
    <location>
        <begin position="50"/>
        <end position="148"/>
    </location>
</feature>
<dbReference type="AlphaFoldDB" id="D5GH31"/>
<feature type="compositionally biased region" description="Basic and acidic residues" evidence="1">
    <location>
        <begin position="160"/>
        <end position="171"/>
    </location>
</feature>
<dbReference type="InterPro" id="IPR055264">
    <property type="entry name" value="BOD1/SHG1_dom"/>
</dbReference>
<feature type="compositionally biased region" description="Polar residues" evidence="1">
    <location>
        <begin position="226"/>
        <end position="235"/>
    </location>
</feature>
<protein>
    <submittedName>
        <fullName evidence="3">(Perigord truffle) hypothetical protein</fullName>
    </submittedName>
</protein>
<reference evidence="3 4" key="1">
    <citation type="journal article" date="2010" name="Nature">
        <title>Perigord black truffle genome uncovers evolutionary origins and mechanisms of symbiosis.</title>
        <authorList>
            <person name="Martin F."/>
            <person name="Kohler A."/>
            <person name="Murat C."/>
            <person name="Balestrini R."/>
            <person name="Coutinho P.M."/>
            <person name="Jaillon O."/>
            <person name="Montanini B."/>
            <person name="Morin E."/>
            <person name="Noel B."/>
            <person name="Percudani R."/>
            <person name="Porcel B."/>
            <person name="Rubini A."/>
            <person name="Amicucci A."/>
            <person name="Amselem J."/>
            <person name="Anthouard V."/>
            <person name="Arcioni S."/>
            <person name="Artiguenave F."/>
            <person name="Aury J.M."/>
            <person name="Ballario P."/>
            <person name="Bolchi A."/>
            <person name="Brenna A."/>
            <person name="Brun A."/>
            <person name="Buee M."/>
            <person name="Cantarel B."/>
            <person name="Chevalier G."/>
            <person name="Couloux A."/>
            <person name="Da Silva C."/>
            <person name="Denoeud F."/>
            <person name="Duplessis S."/>
            <person name="Ghignone S."/>
            <person name="Hilselberger B."/>
            <person name="Iotti M."/>
            <person name="Marcais B."/>
            <person name="Mello A."/>
            <person name="Miranda M."/>
            <person name="Pacioni G."/>
            <person name="Quesneville H."/>
            <person name="Riccioni C."/>
            <person name="Ruotolo R."/>
            <person name="Splivallo R."/>
            <person name="Stocchi V."/>
            <person name="Tisserant E."/>
            <person name="Viscomi A.R."/>
            <person name="Zambonelli A."/>
            <person name="Zampieri E."/>
            <person name="Henrissat B."/>
            <person name="Lebrun M.H."/>
            <person name="Paolocci F."/>
            <person name="Bonfante P."/>
            <person name="Ottonello S."/>
            <person name="Wincker P."/>
        </authorList>
    </citation>
    <scope>NUCLEOTIDE SEQUENCE [LARGE SCALE GENOMIC DNA]</scope>
    <source>
        <strain evidence="3 4">Mel28</strain>
    </source>
</reference>
<feature type="region of interest" description="Disordered" evidence="1">
    <location>
        <begin position="1"/>
        <end position="40"/>
    </location>
</feature>
<dbReference type="EMBL" id="FN430297">
    <property type="protein sequence ID" value="CAZ83824.1"/>
    <property type="molecule type" value="Genomic_DNA"/>
</dbReference>
<keyword evidence="4" id="KW-1185">Reference proteome</keyword>
<dbReference type="InParanoid" id="D5GH31"/>
<dbReference type="Proteomes" id="UP000006911">
    <property type="component" value="Unassembled WGS sequence"/>
</dbReference>
<organism evidence="3 4">
    <name type="scientific">Tuber melanosporum (strain Mel28)</name>
    <name type="common">Perigord black truffle</name>
    <dbReference type="NCBI Taxonomy" id="656061"/>
    <lineage>
        <taxon>Eukaryota</taxon>
        <taxon>Fungi</taxon>
        <taxon>Dikarya</taxon>
        <taxon>Ascomycota</taxon>
        <taxon>Pezizomycotina</taxon>
        <taxon>Pezizomycetes</taxon>
        <taxon>Pezizales</taxon>
        <taxon>Tuberaceae</taxon>
        <taxon>Tuber</taxon>
    </lineage>
</organism>
<dbReference type="RefSeq" id="XP_002839633.1">
    <property type="nucleotide sequence ID" value="XM_002839587.1"/>
</dbReference>
<dbReference type="STRING" id="656061.D5GH31"/>
<evidence type="ECO:0000313" key="4">
    <source>
        <dbReference type="Proteomes" id="UP000006911"/>
    </source>
</evidence>
<evidence type="ECO:0000256" key="1">
    <source>
        <dbReference type="SAM" id="MobiDB-lite"/>
    </source>
</evidence>
<evidence type="ECO:0000313" key="3">
    <source>
        <dbReference type="EMBL" id="CAZ83824.1"/>
    </source>
</evidence>
<dbReference type="Pfam" id="PF05205">
    <property type="entry name" value="COMPASS-Shg1"/>
    <property type="match status" value="1"/>
</dbReference>